<dbReference type="InterPro" id="IPR045079">
    <property type="entry name" value="Oxoprolinase-like"/>
</dbReference>
<accession>A0A934ISE3</accession>
<name>A0A934ISE3_9HYPH</name>
<dbReference type="InterPro" id="IPR008040">
    <property type="entry name" value="Hydant_A_N"/>
</dbReference>
<dbReference type="InterPro" id="IPR002821">
    <property type="entry name" value="Hydantoinase_A"/>
</dbReference>
<dbReference type="InterPro" id="IPR049517">
    <property type="entry name" value="ACX-like_C"/>
</dbReference>
<dbReference type="Pfam" id="PF19278">
    <property type="entry name" value="Hydant_A_C"/>
    <property type="match status" value="1"/>
</dbReference>
<proteinExistence type="predicted"/>
<dbReference type="GO" id="GO:0005829">
    <property type="term" value="C:cytosol"/>
    <property type="evidence" value="ECO:0007669"/>
    <property type="project" value="TreeGrafter"/>
</dbReference>
<feature type="domain" description="Acetophenone carboxylase-like C-terminal" evidence="3">
    <location>
        <begin position="515"/>
        <end position="686"/>
    </location>
</feature>
<gene>
    <name evidence="4" type="ORF">JCR33_13920</name>
</gene>
<dbReference type="InterPro" id="IPR043129">
    <property type="entry name" value="ATPase_NBD"/>
</dbReference>
<dbReference type="PANTHER" id="PTHR11365:SF23">
    <property type="entry name" value="HYPOTHETICAL 5-OXOPROLINASE (EUROFUNG)-RELATED"/>
    <property type="match status" value="1"/>
</dbReference>
<dbReference type="EMBL" id="JAEKJA010000011">
    <property type="protein sequence ID" value="MBJ3776799.1"/>
    <property type="molecule type" value="Genomic_DNA"/>
</dbReference>
<dbReference type="Proteomes" id="UP000609531">
    <property type="component" value="Unassembled WGS sequence"/>
</dbReference>
<evidence type="ECO:0000313" key="4">
    <source>
        <dbReference type="EMBL" id="MBJ3776799.1"/>
    </source>
</evidence>
<protein>
    <submittedName>
        <fullName evidence="4">Hydantoinase/oxoprolinase family protein</fullName>
    </submittedName>
</protein>
<dbReference type="RefSeq" id="WP_198882705.1">
    <property type="nucleotide sequence ID" value="NZ_JAEKJA010000011.1"/>
</dbReference>
<dbReference type="PANTHER" id="PTHR11365">
    <property type="entry name" value="5-OXOPROLINASE RELATED"/>
    <property type="match status" value="1"/>
</dbReference>
<reference evidence="4" key="1">
    <citation type="submission" date="2020-12" db="EMBL/GenBank/DDBJ databases">
        <title>Bacterial taxonomy.</title>
        <authorList>
            <person name="Pan X."/>
        </authorList>
    </citation>
    <scope>NUCLEOTIDE SEQUENCE</scope>
    <source>
        <strain evidence="4">B2012</strain>
    </source>
</reference>
<evidence type="ECO:0000259" key="2">
    <source>
        <dbReference type="Pfam" id="PF05378"/>
    </source>
</evidence>
<organism evidence="4 5">
    <name type="scientific">Acuticoccus mangrovi</name>
    <dbReference type="NCBI Taxonomy" id="2796142"/>
    <lineage>
        <taxon>Bacteria</taxon>
        <taxon>Pseudomonadati</taxon>
        <taxon>Pseudomonadota</taxon>
        <taxon>Alphaproteobacteria</taxon>
        <taxon>Hyphomicrobiales</taxon>
        <taxon>Amorphaceae</taxon>
        <taxon>Acuticoccus</taxon>
    </lineage>
</organism>
<dbReference type="Pfam" id="PF05378">
    <property type="entry name" value="Hydant_A_N"/>
    <property type="match status" value="1"/>
</dbReference>
<dbReference type="GO" id="GO:0006749">
    <property type="term" value="P:glutathione metabolic process"/>
    <property type="evidence" value="ECO:0007669"/>
    <property type="project" value="TreeGrafter"/>
</dbReference>
<keyword evidence="5" id="KW-1185">Reference proteome</keyword>
<evidence type="ECO:0000259" key="3">
    <source>
        <dbReference type="Pfam" id="PF19278"/>
    </source>
</evidence>
<feature type="domain" description="Hydantoinase A/oxoprolinase" evidence="1">
    <location>
        <begin position="210"/>
        <end position="498"/>
    </location>
</feature>
<sequence>MTKTKLRFRIGVDVGGTFTDLVLSDSQTGRLVFFKEPSTPSDPSEAVEKGILGLLDRAGLQPADVDLIVHGTTIGLNAIIQRRGAPLALVVSKGNRDIFEIGRGKVPDAFDLRSTKEDSLVPRELVFELPARTLYDGTIEERPAPEDYDRLVAALKASGVSAVAVTFLNSYLHPELEAEVAQTIRERLPGVLVTASAAIWPEIREFERALVASLNAYINPLMGAYFDRLEERLAGNGITAQLLLTTNNGGTLGLDTVRARPIETVLSGPSAGVVSSARLAELAETKNIITFDMGGTSSDMAVSVGGKPELATYTTVGDFPLMLPVVNVSAIGAGGGSIIWVDGQGVLKVGPVSAGAQPGPICYRRGGTEPTVTDCYLVTGMLAEDGFLGGRMKLDRESAQKALDALAEKIGLTGPDRACLLAEAALQIATAKMATELLKTCAKRGLNPREFTLIAYGGAGPTHANFLAEEIGLSAVLVPPSPGTLCAFGALMTDFKRDYVRTIRRRVDGADGEVARLIPDLAESLRVQAAEWLEQESDIAGEIVTSWTADLRYAGEGHELTVELEGAAIEPGGMETIRESYHAKHMAIYGFQELESEIDVISLRSQVVGKMPEIVLPVVAPRGAGKPPTETRRVFSRGAWIEAAVVARGDLFAGDVVHGPALVTQEDTTTWILSGWKGTMDSSGIITVTRS</sequence>
<comment type="caution">
    <text evidence="4">The sequence shown here is derived from an EMBL/GenBank/DDBJ whole genome shotgun (WGS) entry which is preliminary data.</text>
</comment>
<dbReference type="SUPFAM" id="SSF53067">
    <property type="entry name" value="Actin-like ATPase domain"/>
    <property type="match status" value="1"/>
</dbReference>
<dbReference type="AlphaFoldDB" id="A0A934ISE3"/>
<dbReference type="GO" id="GO:0017168">
    <property type="term" value="F:5-oxoprolinase (ATP-hydrolyzing) activity"/>
    <property type="evidence" value="ECO:0007669"/>
    <property type="project" value="TreeGrafter"/>
</dbReference>
<evidence type="ECO:0000313" key="5">
    <source>
        <dbReference type="Proteomes" id="UP000609531"/>
    </source>
</evidence>
<feature type="domain" description="Hydantoinase/oxoprolinase N-terminal" evidence="2">
    <location>
        <begin position="9"/>
        <end position="187"/>
    </location>
</feature>
<evidence type="ECO:0000259" key="1">
    <source>
        <dbReference type="Pfam" id="PF01968"/>
    </source>
</evidence>
<dbReference type="Pfam" id="PF01968">
    <property type="entry name" value="Hydantoinase_A"/>
    <property type="match status" value="1"/>
</dbReference>